<gene>
    <name evidence="2" type="ORF">ACET3X_009414</name>
</gene>
<protein>
    <submittedName>
        <fullName evidence="2">Uncharacterized protein</fullName>
    </submittedName>
</protein>
<reference evidence="2 3" key="1">
    <citation type="submission" date="2024-09" db="EMBL/GenBank/DDBJ databases">
        <title>T2T genomes of carrot and Alternaria dauci and their utility for understanding host-pathogen interaction during carrot leaf blight disease.</title>
        <authorList>
            <person name="Liu W."/>
            <person name="Xu S."/>
            <person name="Ou C."/>
            <person name="Liu X."/>
            <person name="Zhuang F."/>
            <person name="Deng X.W."/>
        </authorList>
    </citation>
    <scope>NUCLEOTIDE SEQUENCE [LARGE SCALE GENOMIC DNA]</scope>
    <source>
        <strain evidence="2 3">A2016</strain>
    </source>
</reference>
<evidence type="ECO:0000313" key="3">
    <source>
        <dbReference type="Proteomes" id="UP001578633"/>
    </source>
</evidence>
<feature type="compositionally biased region" description="Basic and acidic residues" evidence="1">
    <location>
        <begin position="138"/>
        <end position="202"/>
    </location>
</feature>
<sequence length="246" mass="25090">MPRNGDGSGDNGPIDGHEILHGASGDKTLQHTKHVAPMPEQESGDALPGMGAGGAAAPIASDAEQFGVNEPKKDPLDAESEEPTPAHLQTDTSSAANKPSKKRDQPHHSATSPERSQLDQKFTKLDKDEVDIATAGSKGKEMDARAQRVADATDKSKGAGDEIVKKHGGHADVEELHGATSLEHGDKSKDGGKGGESGKKGGENGSGKGGEGGSGNGGEKGEGGELSLGDKVARKQAKKFGVNIDA</sequence>
<name>A0ABR3U8Q3_9PLEO</name>
<feature type="region of interest" description="Disordered" evidence="1">
    <location>
        <begin position="1"/>
        <end position="246"/>
    </location>
</feature>
<feature type="compositionally biased region" description="Low complexity" evidence="1">
    <location>
        <begin position="44"/>
        <end position="63"/>
    </location>
</feature>
<evidence type="ECO:0000256" key="1">
    <source>
        <dbReference type="SAM" id="MobiDB-lite"/>
    </source>
</evidence>
<dbReference type="Proteomes" id="UP001578633">
    <property type="component" value="Chromosome 9"/>
</dbReference>
<dbReference type="RefSeq" id="XP_069303491.1">
    <property type="nucleotide sequence ID" value="XM_069455606.1"/>
</dbReference>
<organism evidence="2 3">
    <name type="scientific">Alternaria dauci</name>
    <dbReference type="NCBI Taxonomy" id="48095"/>
    <lineage>
        <taxon>Eukaryota</taxon>
        <taxon>Fungi</taxon>
        <taxon>Dikarya</taxon>
        <taxon>Ascomycota</taxon>
        <taxon>Pezizomycotina</taxon>
        <taxon>Dothideomycetes</taxon>
        <taxon>Pleosporomycetidae</taxon>
        <taxon>Pleosporales</taxon>
        <taxon>Pleosporineae</taxon>
        <taxon>Pleosporaceae</taxon>
        <taxon>Alternaria</taxon>
        <taxon>Alternaria sect. Porri</taxon>
    </lineage>
</organism>
<dbReference type="GeneID" id="96089736"/>
<evidence type="ECO:0000313" key="2">
    <source>
        <dbReference type="EMBL" id="KAL1792907.1"/>
    </source>
</evidence>
<feature type="compositionally biased region" description="Basic and acidic residues" evidence="1">
    <location>
        <begin position="116"/>
        <end position="127"/>
    </location>
</feature>
<feature type="compositionally biased region" description="Gly residues" evidence="1">
    <location>
        <begin position="203"/>
        <end position="218"/>
    </location>
</feature>
<comment type="caution">
    <text evidence="2">The sequence shown here is derived from an EMBL/GenBank/DDBJ whole genome shotgun (WGS) entry which is preliminary data.</text>
</comment>
<proteinExistence type="predicted"/>
<dbReference type="EMBL" id="JBHGVX010000009">
    <property type="protein sequence ID" value="KAL1792907.1"/>
    <property type="molecule type" value="Genomic_DNA"/>
</dbReference>
<accession>A0ABR3U8Q3</accession>
<feature type="compositionally biased region" description="Polar residues" evidence="1">
    <location>
        <begin position="87"/>
        <end position="97"/>
    </location>
</feature>
<feature type="compositionally biased region" description="Gly residues" evidence="1">
    <location>
        <begin position="1"/>
        <end position="10"/>
    </location>
</feature>
<keyword evidence="3" id="KW-1185">Reference proteome</keyword>